<dbReference type="GO" id="GO:0016705">
    <property type="term" value="F:oxidoreductase activity, acting on paired donors, with incorporation or reduction of molecular oxygen"/>
    <property type="evidence" value="ECO:0007669"/>
    <property type="project" value="InterPro"/>
</dbReference>
<name>A0A8T6R816_9MICO</name>
<keyword evidence="3 4" id="KW-0479">Metal-binding</keyword>
<keyword evidence="3 4" id="KW-0408">Iron</keyword>
<dbReference type="InterPro" id="IPR036396">
    <property type="entry name" value="Cyt_P450_sf"/>
</dbReference>
<comment type="caution">
    <text evidence="5">The sequence shown here is derived from an EMBL/GenBank/DDBJ whole genome shotgun (WGS) entry which is preliminary data.</text>
</comment>
<reference evidence="5" key="1">
    <citation type="submission" date="2020-03" db="EMBL/GenBank/DDBJ databases">
        <title>Phycicoccus flavus sp. nov., a novel endophytic actinobacterium isolated from branch of Kandelia candel.</title>
        <authorList>
            <person name="Tuo L."/>
        </authorList>
    </citation>
    <scope>NUCLEOTIDE SEQUENCE</scope>
    <source>
        <strain evidence="5">CMS6Z-2</strain>
    </source>
</reference>
<evidence type="ECO:0000256" key="1">
    <source>
        <dbReference type="ARBA" id="ARBA00001971"/>
    </source>
</evidence>
<sequence length="457" mass="50138">MTSVTAPTTPAPLPVVGGRYRPVLAMRRNLVGYVEDVWRRRGDVVRTVLGPPGFDREVWLLGHPDAAARVLSGSSAASFVKRDPVYTETGYWLGHGILTAEGEEWTRQKRFVQPVFTKQAVDGYADLMGEEIAAVVAEQDATGEDVVDLGAWMQRLTLRVVVRALFGAAEEDVVARVRRSFPVVADTVVRRGVGVLRLPPTVPTPRVVRGRRGRSELFGVCEEIIAARRASGATGGTDLLSRLLAARDGDAGLTDAEVRDQVLVFLLAGHETTATALTFALHLLGRHREVQDAVRAEARGALAVERPASAVAADLPMTRAVVEETMRLYPSAPFTSRLVVRDDTVMGHPVRPGVTVVLAPWNIHRHPEFWTDPLVFDPSRFAPGVPRRHRYAWMPFGGGPRACIGQHFALVEAVLALAHVLRERRVTSLLETDHVPVDSLITLFPTVPVRARLQRRP</sequence>
<evidence type="ECO:0000256" key="2">
    <source>
        <dbReference type="ARBA" id="ARBA00010617"/>
    </source>
</evidence>
<dbReference type="RefSeq" id="WP_165566931.1">
    <property type="nucleotide sequence ID" value="NZ_SAYU02000078.1"/>
</dbReference>
<organism evidence="5 6">
    <name type="scientific">Phycicoccus flavus</name>
    <dbReference type="NCBI Taxonomy" id="2502783"/>
    <lineage>
        <taxon>Bacteria</taxon>
        <taxon>Bacillati</taxon>
        <taxon>Actinomycetota</taxon>
        <taxon>Actinomycetes</taxon>
        <taxon>Micrococcales</taxon>
        <taxon>Intrasporangiaceae</taxon>
        <taxon>Phycicoccus</taxon>
    </lineage>
</organism>
<dbReference type="Gene3D" id="1.10.630.10">
    <property type="entry name" value="Cytochrome P450"/>
    <property type="match status" value="1"/>
</dbReference>
<dbReference type="AlphaFoldDB" id="A0A8T6R816"/>
<accession>A0A8T6R816</accession>
<dbReference type="GO" id="GO:0004497">
    <property type="term" value="F:monooxygenase activity"/>
    <property type="evidence" value="ECO:0007669"/>
    <property type="project" value="UniProtKB-KW"/>
</dbReference>
<proteinExistence type="inferred from homology"/>
<dbReference type="InterPro" id="IPR050121">
    <property type="entry name" value="Cytochrome_P450_monoxygenase"/>
</dbReference>
<keyword evidence="3 4" id="KW-0349">Heme</keyword>
<comment type="similarity">
    <text evidence="2 4">Belongs to the cytochrome P450 family.</text>
</comment>
<gene>
    <name evidence="5" type="ORF">EPD83_017430</name>
</gene>
<evidence type="ECO:0000256" key="4">
    <source>
        <dbReference type="RuleBase" id="RU000461"/>
    </source>
</evidence>
<dbReference type="InterPro" id="IPR017972">
    <property type="entry name" value="Cyt_P450_CS"/>
</dbReference>
<dbReference type="Pfam" id="PF00067">
    <property type="entry name" value="p450"/>
    <property type="match status" value="1"/>
</dbReference>
<evidence type="ECO:0000313" key="6">
    <source>
        <dbReference type="Proteomes" id="UP000287866"/>
    </source>
</evidence>
<evidence type="ECO:0000313" key="5">
    <source>
        <dbReference type="EMBL" id="NHA69824.1"/>
    </source>
</evidence>
<dbReference type="EMBL" id="SAYU02000078">
    <property type="protein sequence ID" value="NHA69824.1"/>
    <property type="molecule type" value="Genomic_DNA"/>
</dbReference>
<feature type="binding site" description="axial binding residue" evidence="3">
    <location>
        <position position="403"/>
    </location>
    <ligand>
        <name>heme</name>
        <dbReference type="ChEBI" id="CHEBI:30413"/>
    </ligand>
    <ligandPart>
        <name>Fe</name>
        <dbReference type="ChEBI" id="CHEBI:18248"/>
    </ligandPart>
</feature>
<dbReference type="PANTHER" id="PTHR24305:SF166">
    <property type="entry name" value="CYTOCHROME P450 12A4, MITOCHONDRIAL-RELATED"/>
    <property type="match status" value="1"/>
</dbReference>
<dbReference type="GO" id="GO:0020037">
    <property type="term" value="F:heme binding"/>
    <property type="evidence" value="ECO:0007669"/>
    <property type="project" value="InterPro"/>
</dbReference>
<dbReference type="InterPro" id="IPR001128">
    <property type="entry name" value="Cyt_P450"/>
</dbReference>
<dbReference type="PRINTS" id="PR00385">
    <property type="entry name" value="P450"/>
</dbReference>
<keyword evidence="6" id="KW-1185">Reference proteome</keyword>
<evidence type="ECO:0000256" key="3">
    <source>
        <dbReference type="PIRSR" id="PIRSR602401-1"/>
    </source>
</evidence>
<dbReference type="PRINTS" id="PR00463">
    <property type="entry name" value="EP450I"/>
</dbReference>
<dbReference type="PANTHER" id="PTHR24305">
    <property type="entry name" value="CYTOCHROME P450"/>
    <property type="match status" value="1"/>
</dbReference>
<dbReference type="GO" id="GO:0005506">
    <property type="term" value="F:iron ion binding"/>
    <property type="evidence" value="ECO:0007669"/>
    <property type="project" value="InterPro"/>
</dbReference>
<comment type="cofactor">
    <cofactor evidence="1 3">
        <name>heme</name>
        <dbReference type="ChEBI" id="CHEBI:30413"/>
    </cofactor>
</comment>
<dbReference type="InterPro" id="IPR002401">
    <property type="entry name" value="Cyt_P450_E_grp-I"/>
</dbReference>
<keyword evidence="4" id="KW-0503">Monooxygenase</keyword>
<dbReference type="PROSITE" id="PS00086">
    <property type="entry name" value="CYTOCHROME_P450"/>
    <property type="match status" value="1"/>
</dbReference>
<dbReference type="Proteomes" id="UP000287866">
    <property type="component" value="Unassembled WGS sequence"/>
</dbReference>
<dbReference type="SUPFAM" id="SSF48264">
    <property type="entry name" value="Cytochrome P450"/>
    <property type="match status" value="1"/>
</dbReference>
<keyword evidence="4" id="KW-0560">Oxidoreductase</keyword>
<protein>
    <submittedName>
        <fullName evidence="5">Cytochrome P450</fullName>
    </submittedName>
</protein>